<keyword evidence="2" id="KW-0378">Hydrolase</keyword>
<dbReference type="RefSeq" id="WP_115302469.1">
    <property type="nucleotide sequence ID" value="NZ_CAAAHO010000001.1"/>
</dbReference>
<keyword evidence="3" id="KW-1185">Reference proteome</keyword>
<dbReference type="Gene3D" id="3.40.50.1820">
    <property type="entry name" value="alpha/beta hydrolase"/>
    <property type="match status" value="1"/>
</dbReference>
<feature type="domain" description="AB hydrolase-1" evidence="1">
    <location>
        <begin position="34"/>
        <end position="271"/>
    </location>
</feature>
<dbReference type="Proteomes" id="UP000254968">
    <property type="component" value="Unassembled WGS sequence"/>
</dbReference>
<dbReference type="PANTHER" id="PTHR43798">
    <property type="entry name" value="MONOACYLGLYCEROL LIPASE"/>
    <property type="match status" value="1"/>
</dbReference>
<proteinExistence type="predicted"/>
<dbReference type="EC" id="3.1.1.3" evidence="2"/>
<dbReference type="GO" id="GO:0016020">
    <property type="term" value="C:membrane"/>
    <property type="evidence" value="ECO:0007669"/>
    <property type="project" value="TreeGrafter"/>
</dbReference>
<gene>
    <name evidence="2" type="primary">lip1</name>
    <name evidence="2" type="ORF">NCTC13315_01277</name>
</gene>
<name>A0A378I8P7_9GAMM</name>
<dbReference type="GO" id="GO:0004806">
    <property type="term" value="F:triacylglycerol lipase activity"/>
    <property type="evidence" value="ECO:0007669"/>
    <property type="project" value="UniProtKB-EC"/>
</dbReference>
<organism evidence="2 3">
    <name type="scientific">Legionella beliardensis</name>
    <dbReference type="NCBI Taxonomy" id="91822"/>
    <lineage>
        <taxon>Bacteria</taxon>
        <taxon>Pseudomonadati</taxon>
        <taxon>Pseudomonadota</taxon>
        <taxon>Gammaproteobacteria</taxon>
        <taxon>Legionellales</taxon>
        <taxon>Legionellaceae</taxon>
        <taxon>Legionella</taxon>
    </lineage>
</organism>
<dbReference type="PRINTS" id="PR00111">
    <property type="entry name" value="ABHYDROLASE"/>
</dbReference>
<dbReference type="AlphaFoldDB" id="A0A378I8P7"/>
<dbReference type="EMBL" id="UGNV01000001">
    <property type="protein sequence ID" value="STX28744.1"/>
    <property type="molecule type" value="Genomic_DNA"/>
</dbReference>
<accession>A0A378I8P7</accession>
<evidence type="ECO:0000313" key="3">
    <source>
        <dbReference type="Proteomes" id="UP000254968"/>
    </source>
</evidence>
<evidence type="ECO:0000259" key="1">
    <source>
        <dbReference type="Pfam" id="PF00561"/>
    </source>
</evidence>
<dbReference type="InterPro" id="IPR050266">
    <property type="entry name" value="AB_hydrolase_sf"/>
</dbReference>
<evidence type="ECO:0000313" key="2">
    <source>
        <dbReference type="EMBL" id="STX28744.1"/>
    </source>
</evidence>
<dbReference type="InterPro" id="IPR000073">
    <property type="entry name" value="AB_hydrolase_1"/>
</dbReference>
<dbReference type="SUPFAM" id="SSF53474">
    <property type="entry name" value="alpha/beta-Hydrolases"/>
    <property type="match status" value="1"/>
</dbReference>
<dbReference type="OrthoDB" id="2086224at2"/>
<reference evidence="2 3" key="1">
    <citation type="submission" date="2018-06" db="EMBL/GenBank/DDBJ databases">
        <authorList>
            <consortium name="Pathogen Informatics"/>
            <person name="Doyle S."/>
        </authorList>
    </citation>
    <scope>NUCLEOTIDE SEQUENCE [LARGE SCALE GENOMIC DNA]</scope>
    <source>
        <strain evidence="2 3">NCTC13315</strain>
    </source>
</reference>
<dbReference type="InterPro" id="IPR029058">
    <property type="entry name" value="AB_hydrolase_fold"/>
</dbReference>
<sequence length="289" mass="32695">MLSSSSILPQKDSVTIFQTKTYYWTYGNPHADTTLVLIHGFRGDHHGLELIAEALNEYRVIVPDLPGFGLSEPFVEHHNHAYTHWLQQFILHIHNQGKVIIFGHSFGTLIVSAALALSLPVDQVILVNPLAETLPRYNPIAQLTVFYYWLAGILPERSGLNLLQSKFIVKAMSKAMIKTKNKKVKKWIHGQHDQHFTNIASKKTILHTFQMIKNHSVSQYAKDISTPCLIIAAEKDNISSPSKQRKLANLSPNIKLHIIPSYGHLLHYEAPEAVAKKIKDFLEESTHYG</sequence>
<protein>
    <submittedName>
        <fullName evidence="2">Alpha/beta hydrolase</fullName>
        <ecNumber evidence="2">3.1.1.3</ecNumber>
    </submittedName>
</protein>
<dbReference type="InterPro" id="IPR000639">
    <property type="entry name" value="Epox_hydrolase-like"/>
</dbReference>
<dbReference type="PRINTS" id="PR00412">
    <property type="entry name" value="EPOXHYDRLASE"/>
</dbReference>
<dbReference type="PANTHER" id="PTHR43798:SF33">
    <property type="entry name" value="HYDROLASE, PUTATIVE (AFU_ORTHOLOGUE AFUA_2G14860)-RELATED"/>
    <property type="match status" value="1"/>
</dbReference>
<dbReference type="Pfam" id="PF00561">
    <property type="entry name" value="Abhydrolase_1"/>
    <property type="match status" value="1"/>
</dbReference>